<sequence>MQVQNEETSVKGSRWIIHPLSRTRYVYLVYMVILTVVNLITIPMDMAFAQDIHGTAHKCWISFNVISDVFFCLDIFVNFRLGFFNEDNQMPIVDPQVIKNDYLRSWFVPDLVAAFPSDVCIVIVENYRIDTGSLMASKFLRIVMFARILSIIRLIRVQKLTRFFRQLERLKCFEPLPRALRERAIAGYKWQQKKRSLGLVQESLKKDVMKAMCPSLTNVCIFASGNVKLIEAFLIKLEYEIFQAGDIIICPEGPADRMFFIEDGRVLEETAFFQKELSCGDFFGGEICLLLGGKQPAKVLALSSCTLFSLSVDKLQELENSFPNVLNDLREVARQHLTDIEQGAAEDDEEDLV</sequence>
<keyword evidence="10" id="KW-1185">Reference proteome</keyword>
<keyword evidence="2" id="KW-0813">Transport</keyword>
<evidence type="ECO:0000256" key="7">
    <source>
        <dbReference type="SAM" id="Phobius"/>
    </source>
</evidence>
<dbReference type="GO" id="GO:0098855">
    <property type="term" value="C:HCN channel complex"/>
    <property type="evidence" value="ECO:0007669"/>
    <property type="project" value="TreeGrafter"/>
</dbReference>
<dbReference type="SMART" id="SM00100">
    <property type="entry name" value="cNMP"/>
    <property type="match status" value="1"/>
</dbReference>
<reference evidence="9 10" key="1">
    <citation type="journal article" date="2019" name="Mol. Ecol. Resour.">
        <title>Chromosome-level genome assembly of Triplophysa tibetana, a fish adapted to the harsh high-altitude environment of the Tibetan Plateau.</title>
        <authorList>
            <person name="Yang X."/>
            <person name="Liu H."/>
            <person name="Ma Z."/>
            <person name="Zou Y."/>
            <person name="Zou M."/>
            <person name="Mao Y."/>
            <person name="Li X."/>
            <person name="Wang H."/>
            <person name="Chen T."/>
            <person name="Wang W."/>
            <person name="Yang R."/>
        </authorList>
    </citation>
    <scope>NUCLEOTIDE SEQUENCE [LARGE SCALE GENOMIC DNA]</scope>
    <source>
        <strain evidence="9">TTIB1903HZAU</strain>
        <tissue evidence="9">Muscle</tissue>
    </source>
</reference>
<comment type="subcellular location">
    <subcellularLocation>
        <location evidence="1">Membrane</location>
        <topology evidence="1">Multi-pass membrane protein</topology>
    </subcellularLocation>
</comment>
<evidence type="ECO:0000313" key="9">
    <source>
        <dbReference type="EMBL" id="KAA0714940.1"/>
    </source>
</evidence>
<evidence type="ECO:0000256" key="6">
    <source>
        <dbReference type="ARBA" id="ARBA00023136"/>
    </source>
</evidence>
<evidence type="ECO:0000256" key="4">
    <source>
        <dbReference type="ARBA" id="ARBA00022989"/>
    </source>
</evidence>
<keyword evidence="6 7" id="KW-0472">Membrane</keyword>
<evidence type="ECO:0000256" key="2">
    <source>
        <dbReference type="ARBA" id="ARBA00022448"/>
    </source>
</evidence>
<dbReference type="PANTHER" id="PTHR45689">
    <property type="entry name" value="I[[H]] CHANNEL, ISOFORM E"/>
    <property type="match status" value="1"/>
</dbReference>
<dbReference type="PROSITE" id="PS50042">
    <property type="entry name" value="CNMP_BINDING_3"/>
    <property type="match status" value="1"/>
</dbReference>
<dbReference type="GO" id="GO:0030425">
    <property type="term" value="C:dendrite"/>
    <property type="evidence" value="ECO:0007669"/>
    <property type="project" value="TreeGrafter"/>
</dbReference>
<dbReference type="Pfam" id="PF00520">
    <property type="entry name" value="Ion_trans"/>
    <property type="match status" value="1"/>
</dbReference>
<dbReference type="Proteomes" id="UP000324632">
    <property type="component" value="Chromosome 11"/>
</dbReference>
<dbReference type="Gene3D" id="1.10.287.70">
    <property type="match status" value="1"/>
</dbReference>
<feature type="transmembrane region" description="Helical" evidence="7">
    <location>
        <begin position="25"/>
        <end position="48"/>
    </location>
</feature>
<dbReference type="GO" id="GO:0030424">
    <property type="term" value="C:axon"/>
    <property type="evidence" value="ECO:0007669"/>
    <property type="project" value="TreeGrafter"/>
</dbReference>
<gene>
    <name evidence="9" type="ORF">E1301_Tti010220</name>
</gene>
<keyword evidence="5" id="KW-0406">Ion transport</keyword>
<dbReference type="GO" id="GO:0005249">
    <property type="term" value="F:voltage-gated potassium channel activity"/>
    <property type="evidence" value="ECO:0007669"/>
    <property type="project" value="TreeGrafter"/>
</dbReference>
<dbReference type="CDD" id="cd00038">
    <property type="entry name" value="CAP_ED"/>
    <property type="match status" value="1"/>
</dbReference>
<keyword evidence="3 7" id="KW-0812">Transmembrane</keyword>
<evidence type="ECO:0000259" key="8">
    <source>
        <dbReference type="PROSITE" id="PS50042"/>
    </source>
</evidence>
<keyword evidence="4 7" id="KW-1133">Transmembrane helix</keyword>
<evidence type="ECO:0000256" key="5">
    <source>
        <dbReference type="ARBA" id="ARBA00023065"/>
    </source>
</evidence>
<name>A0A5A9NYN0_9TELE</name>
<accession>A0A5A9NYN0</accession>
<dbReference type="AlphaFoldDB" id="A0A5A9NYN0"/>
<dbReference type="Pfam" id="PF00027">
    <property type="entry name" value="cNMP_binding"/>
    <property type="match status" value="1"/>
</dbReference>
<dbReference type="InterPro" id="IPR014710">
    <property type="entry name" value="RmlC-like_jellyroll"/>
</dbReference>
<dbReference type="EMBL" id="SOYY01000011">
    <property type="protein sequence ID" value="KAA0714940.1"/>
    <property type="molecule type" value="Genomic_DNA"/>
</dbReference>
<dbReference type="Gene3D" id="2.60.120.10">
    <property type="entry name" value="Jelly Rolls"/>
    <property type="match status" value="1"/>
</dbReference>
<evidence type="ECO:0000256" key="3">
    <source>
        <dbReference type="ARBA" id="ARBA00022692"/>
    </source>
</evidence>
<dbReference type="GO" id="GO:0035725">
    <property type="term" value="P:sodium ion transmembrane transport"/>
    <property type="evidence" value="ECO:0007669"/>
    <property type="project" value="TreeGrafter"/>
</dbReference>
<dbReference type="SUPFAM" id="SSF81324">
    <property type="entry name" value="Voltage-gated potassium channels"/>
    <property type="match status" value="1"/>
</dbReference>
<organism evidence="9 10">
    <name type="scientific">Triplophysa tibetana</name>
    <dbReference type="NCBI Taxonomy" id="1572043"/>
    <lineage>
        <taxon>Eukaryota</taxon>
        <taxon>Metazoa</taxon>
        <taxon>Chordata</taxon>
        <taxon>Craniata</taxon>
        <taxon>Vertebrata</taxon>
        <taxon>Euteleostomi</taxon>
        <taxon>Actinopterygii</taxon>
        <taxon>Neopterygii</taxon>
        <taxon>Teleostei</taxon>
        <taxon>Ostariophysi</taxon>
        <taxon>Cypriniformes</taxon>
        <taxon>Nemacheilidae</taxon>
        <taxon>Triplophysa</taxon>
    </lineage>
</organism>
<protein>
    <submittedName>
        <fullName evidence="9">Potassium/sodium hyperpolarization-activated cyclic nucleotide-gated channel 1</fullName>
    </submittedName>
</protein>
<evidence type="ECO:0000313" key="10">
    <source>
        <dbReference type="Proteomes" id="UP000324632"/>
    </source>
</evidence>
<dbReference type="GO" id="GO:0003254">
    <property type="term" value="P:regulation of membrane depolarization"/>
    <property type="evidence" value="ECO:0007669"/>
    <property type="project" value="TreeGrafter"/>
</dbReference>
<feature type="domain" description="Cyclic nucleotide-binding" evidence="8">
    <location>
        <begin position="221"/>
        <end position="318"/>
    </location>
</feature>
<dbReference type="SUPFAM" id="SSF51206">
    <property type="entry name" value="cAMP-binding domain-like"/>
    <property type="match status" value="1"/>
</dbReference>
<dbReference type="InterPro" id="IPR051413">
    <property type="entry name" value="K/Na_HCN_channel"/>
</dbReference>
<evidence type="ECO:0000256" key="1">
    <source>
        <dbReference type="ARBA" id="ARBA00004141"/>
    </source>
</evidence>
<dbReference type="InterPro" id="IPR000595">
    <property type="entry name" value="cNMP-bd_dom"/>
</dbReference>
<comment type="caution">
    <text evidence="9">The sequence shown here is derived from an EMBL/GenBank/DDBJ whole genome shotgun (WGS) entry which is preliminary data.</text>
</comment>
<proteinExistence type="predicted"/>
<dbReference type="InterPro" id="IPR005821">
    <property type="entry name" value="Ion_trans_dom"/>
</dbReference>
<dbReference type="InterPro" id="IPR018490">
    <property type="entry name" value="cNMP-bd_dom_sf"/>
</dbReference>
<dbReference type="PANTHER" id="PTHR45689:SF8">
    <property type="entry name" value="POTASSIUM_SODIUM HYPERPOLARIZATION-ACTIVATED CYCLIC NUCLEOTIDE-GATED CHANNEL 2-LIKE"/>
    <property type="match status" value="1"/>
</dbReference>